<feature type="region of interest" description="Disordered" evidence="8">
    <location>
        <begin position="1363"/>
        <end position="1436"/>
    </location>
</feature>
<feature type="domain" description="C2H2-type" evidence="9">
    <location>
        <begin position="1614"/>
        <end position="1636"/>
    </location>
</feature>
<name>A0A9D4H800_DREPO</name>
<sequence length="2143" mass="237274">IVLPGGGPLMVGVSHGLPSSSVTPLLTGSSPISMPAHLISPGLSNAGIPNLQQVPVSAPRNIKEKKSRTHTTKSSHNSSNVVTSIASSANISSRSQTAPTKSRNSGSSVSYLSTFPKDLQKQESSVSKPSTLQQQQTSMSASGLVKENFPPHPSNFDPLEALLLSPTKKLHDKPVTVTESLPLDVMGKEQKLFQPFVSRESMDLNPSFSADSFLSPVKSGHLQGSGDMDLLLSTPQKVFPSTTENLFTSIATLSKSSSSEGKMFSLSLSHQDGLISHPLDNSMDMASLKALSNRDDINSSSHFYPGLMDPLNISPKASSHMMKDFPSNMDLSTDLKSHSNVPVEFGHPSVTSPKISPALPTGYMDTDIAALPTKAYTYGAEATAPKVYPSSQTQGTTPSGPLPSPSIDMAVNPLGTGYYNALTQKLIDPSFSMSVDFNKPSSSSFPTGSGDQKGKIYFENGTLINNDYDKISDTNDEDDLERILELDAIDAKSDNIDGAKEFEIEDLLNEFNEKQNDLLKSKAAVPVIDDFLSDVIGEAKPKVDSVTPSKVDEPYITPDAIELNQSAISELLDKEMEKIDQEVKEVDKSRLSASGFLTSVATTVLAPSTTSITTKPLPVVTMMSSSGSTASISAVVSSSSSDVKTVEHQAKKQEDPVDFEIPYVGKLMKIRKYQEIQKQKEQTAEKHLEVKVHEKKETVIEDKPQLQTILVQVSKRKKIEYGPYINKQSLLEGKPKNMPETPSPTKAFRPKPKPQSPVRRTFNLRERKSRPDFATLAGSTSRNNEGKKSDEKNKLEKDASIPTSETPNEEEEKAEETCDTESDVIVTRKREKTVEDIDCNAAKTPIDKKKAAVSKSAEKKTDVETSENSESDTNKISLRTRSAKAETASNEPKNLRKRGLKTSLDVTKTPPDVTKAKNKKTESQSDTIEMDENVTQTIGNEADEKLIRTRSKQKAAVDKTELKRCSVNLGEKCLNAKVKKKSNDNGLDVSKDEDFKDSDMESDIKDGETDFGDMDLNEDKESAKCDLLIKSEELKMESKSESIVQKEEPETKDVLPEDNKAGNIFERLKCERPTENTVVSISSSSDNKVTMKFRLGSDFHKAHREYMSAPKKRKFDNPTASPVKVEKKVIEEVKEKVTSVKASESVNQSEEDKSEKKVKQSVENEFQRLVNEAMEEVKKEKEVGETGKQERHVNLRKRMHDSVRYNVDESEDELDKGKEASEQHSAKSQRPGSGKASKGKGAKLKKGMEHSLLDSAKKETKKDMDVYDFTDTEMSDHEDSKSGFKPKYVSNLHKSPIGQKVQSSVLIGGNFKVEDKSENSNGVKTEETNTATDETNESTCENDMDSSYGISKTVEPLKIKLTKIKPFKEKKHKHKKKKKKRDRDRKDSNEEDKMSDVMAESPDLKVDIKSVESIGIDTTSNDGDDDSTIDKRNRKSAKVKEKKHICEYCNLGFSQKCDLRRHVMIHTGERPWPCPTCNKKFQRKTDLVKHVRTHTGEKPYACEFCDKRVSDKSQLIVHMRLHTGDRPYQCTKCGKRCITSSELNRHQNHCIEMKMNPCSVCQKMFKMNECLNMHMKLHHRSRTRQFKCDKCFLGFDVKDMFENHNCVDPSKSIFVCSECFEEFAEEMLYAEHIKMHDLGVLACNVCTLVFPDKHNLETHLCNLGGADKSGTENDKLANSSGDHPLVLSCEICNQTFQDKDSLVEHAVVHENDLGSFMCESCSEMFSLRKDFLSHVRTCVQQKPSLNDNSWPAGNVSDSWTSPVNMVNMGAMNSGSADNKVEQEILNLVAKTESVVTLPKQKPVRASVISGMFKISDDNSPETFDRVRRNIKPDPESVPMPAGQASVSMATSQTIVPKLSMVPTGNHNSAKLIYGSDFTKSPDFSLLTEDSIDTFSPVADVKHLCSDSFVETSRPSTSSRNGSRNNHAQQMTRKAKMEKSETFSRSIQNSVGGLDFEIFKYNYSDSDSHGHNSVPARKGPDQGQKSNPQSGNHENKWPDSLQSQAKVQDMTIRAGLGFTSNDIKGAVTNKAQNSSGVDWPRDLQNVYPSVTSDPVQSSHVKRLFSGNKDSFQFAQSSGQPVIPQWRDESSYSGARVATGSGLSTPGLFQETFLPRHSGEYRDRTKGHGRKGSGETAPSVLSNFH</sequence>
<feature type="region of interest" description="Disordered" evidence="8">
    <location>
        <begin position="1908"/>
        <end position="1945"/>
    </location>
</feature>
<proteinExistence type="predicted"/>
<dbReference type="SMART" id="SM00355">
    <property type="entry name" value="ZnF_C2H2"/>
    <property type="match status" value="9"/>
</dbReference>
<evidence type="ECO:0000256" key="6">
    <source>
        <dbReference type="ARBA" id="ARBA00023242"/>
    </source>
</evidence>
<feature type="compositionally biased region" description="Basic and acidic residues" evidence="8">
    <location>
        <begin position="2115"/>
        <end position="2124"/>
    </location>
</feature>
<feature type="compositionally biased region" description="Low complexity" evidence="8">
    <location>
        <begin position="74"/>
        <end position="95"/>
    </location>
</feature>
<evidence type="ECO:0000256" key="1">
    <source>
        <dbReference type="ARBA" id="ARBA00004123"/>
    </source>
</evidence>
<feature type="domain" description="C2H2-type" evidence="9">
    <location>
        <begin position="1716"/>
        <end position="1743"/>
    </location>
</feature>
<dbReference type="PANTHER" id="PTHR24376">
    <property type="entry name" value="ZINC FINGER PROTEIN"/>
    <property type="match status" value="1"/>
</dbReference>
<feature type="compositionally biased region" description="Polar residues" evidence="8">
    <location>
        <begin position="96"/>
        <end position="113"/>
    </location>
</feature>
<dbReference type="Pfam" id="PF00096">
    <property type="entry name" value="zf-C2H2"/>
    <property type="match status" value="3"/>
</dbReference>
<evidence type="ECO:0000256" key="3">
    <source>
        <dbReference type="ARBA" id="ARBA00022737"/>
    </source>
</evidence>
<feature type="compositionally biased region" description="Basic and acidic residues" evidence="8">
    <location>
        <begin position="1384"/>
        <end position="1395"/>
    </location>
</feature>
<evidence type="ECO:0000313" key="10">
    <source>
        <dbReference type="EMBL" id="KAH3829215.1"/>
    </source>
</evidence>
<evidence type="ECO:0000256" key="4">
    <source>
        <dbReference type="ARBA" id="ARBA00022771"/>
    </source>
</evidence>
<feature type="non-terminal residue" evidence="10">
    <location>
        <position position="2143"/>
    </location>
</feature>
<dbReference type="FunFam" id="3.30.160.60:FF:002343">
    <property type="entry name" value="Zinc finger protein 33A"/>
    <property type="match status" value="1"/>
</dbReference>
<feature type="region of interest" description="Disordered" evidence="8">
    <location>
        <begin position="980"/>
        <end position="1017"/>
    </location>
</feature>
<feature type="compositionally biased region" description="Basic and acidic residues" evidence="8">
    <location>
        <begin position="1246"/>
        <end position="1261"/>
    </location>
</feature>
<feature type="compositionally biased region" description="Basic and acidic residues" evidence="8">
    <location>
        <begin position="1150"/>
        <end position="1166"/>
    </location>
</feature>
<feature type="domain" description="C2H2-type" evidence="9">
    <location>
        <begin position="1472"/>
        <end position="1499"/>
    </location>
</feature>
<reference evidence="10" key="1">
    <citation type="journal article" date="2019" name="bioRxiv">
        <title>The Genome of the Zebra Mussel, Dreissena polymorpha: A Resource for Invasive Species Research.</title>
        <authorList>
            <person name="McCartney M.A."/>
            <person name="Auch B."/>
            <person name="Kono T."/>
            <person name="Mallez S."/>
            <person name="Zhang Y."/>
            <person name="Obille A."/>
            <person name="Becker A."/>
            <person name="Abrahante J.E."/>
            <person name="Garbe J."/>
            <person name="Badalamenti J.P."/>
            <person name="Herman A."/>
            <person name="Mangelson H."/>
            <person name="Liachko I."/>
            <person name="Sullivan S."/>
            <person name="Sone E.D."/>
            <person name="Koren S."/>
            <person name="Silverstein K.A.T."/>
            <person name="Beckman K.B."/>
            <person name="Gohl D.M."/>
        </authorList>
    </citation>
    <scope>NUCLEOTIDE SEQUENCE</scope>
    <source>
        <strain evidence="10">Duluth1</strain>
        <tissue evidence="10">Whole animal</tissue>
    </source>
</reference>
<dbReference type="GO" id="GO:0008270">
    <property type="term" value="F:zinc ion binding"/>
    <property type="evidence" value="ECO:0007669"/>
    <property type="project" value="UniProtKB-KW"/>
</dbReference>
<keyword evidence="11" id="KW-1185">Reference proteome</keyword>
<organism evidence="10 11">
    <name type="scientific">Dreissena polymorpha</name>
    <name type="common">Zebra mussel</name>
    <name type="synonym">Mytilus polymorpha</name>
    <dbReference type="NCBI Taxonomy" id="45954"/>
    <lineage>
        <taxon>Eukaryota</taxon>
        <taxon>Metazoa</taxon>
        <taxon>Spiralia</taxon>
        <taxon>Lophotrochozoa</taxon>
        <taxon>Mollusca</taxon>
        <taxon>Bivalvia</taxon>
        <taxon>Autobranchia</taxon>
        <taxon>Heteroconchia</taxon>
        <taxon>Euheterodonta</taxon>
        <taxon>Imparidentia</taxon>
        <taxon>Neoheterodontei</taxon>
        <taxon>Myida</taxon>
        <taxon>Dreissenoidea</taxon>
        <taxon>Dreissenidae</taxon>
        <taxon>Dreissena</taxon>
    </lineage>
</organism>
<dbReference type="PROSITE" id="PS50157">
    <property type="entry name" value="ZINC_FINGER_C2H2_2"/>
    <property type="match status" value="8"/>
</dbReference>
<dbReference type="FunFam" id="3.30.160.60:FF:001963">
    <property type="entry name" value="Replication initiator 1"/>
    <property type="match status" value="1"/>
</dbReference>
<feature type="domain" description="C2H2-type" evidence="9">
    <location>
        <begin position="1500"/>
        <end position="1527"/>
    </location>
</feature>
<feature type="compositionally biased region" description="Basic and acidic residues" evidence="8">
    <location>
        <begin position="1175"/>
        <end position="1193"/>
    </location>
</feature>
<evidence type="ECO:0000256" key="2">
    <source>
        <dbReference type="ARBA" id="ARBA00022723"/>
    </source>
</evidence>
<feature type="compositionally biased region" description="Polar residues" evidence="8">
    <location>
        <begin position="1908"/>
        <end position="1931"/>
    </location>
</feature>
<evidence type="ECO:0000259" key="9">
    <source>
        <dbReference type="PROSITE" id="PS50157"/>
    </source>
</evidence>
<feature type="region of interest" description="Disordered" evidence="8">
    <location>
        <begin position="2104"/>
        <end position="2143"/>
    </location>
</feature>
<accession>A0A9D4H800</accession>
<feature type="compositionally biased region" description="Basic and acidic residues" evidence="8">
    <location>
        <begin position="826"/>
        <end position="835"/>
    </location>
</feature>
<feature type="compositionally biased region" description="Acidic residues" evidence="8">
    <location>
        <begin position="807"/>
        <end position="822"/>
    </location>
</feature>
<feature type="region of interest" description="Disordered" evidence="8">
    <location>
        <begin position="1136"/>
        <end position="1261"/>
    </location>
</feature>
<feature type="compositionally biased region" description="Basic residues" evidence="8">
    <location>
        <begin position="1363"/>
        <end position="1383"/>
    </location>
</feature>
<dbReference type="GO" id="GO:0000978">
    <property type="term" value="F:RNA polymerase II cis-regulatory region sequence-specific DNA binding"/>
    <property type="evidence" value="ECO:0007669"/>
    <property type="project" value="TreeGrafter"/>
</dbReference>
<keyword evidence="2" id="KW-0479">Metal-binding</keyword>
<evidence type="ECO:0000256" key="8">
    <source>
        <dbReference type="SAM" id="MobiDB-lite"/>
    </source>
</evidence>
<dbReference type="GO" id="GO:0001228">
    <property type="term" value="F:DNA-binding transcription activator activity, RNA polymerase II-specific"/>
    <property type="evidence" value="ECO:0007669"/>
    <property type="project" value="TreeGrafter"/>
</dbReference>
<keyword evidence="5" id="KW-0862">Zinc</keyword>
<feature type="compositionally biased region" description="Polar residues" evidence="8">
    <location>
        <begin position="122"/>
        <end position="141"/>
    </location>
</feature>
<feature type="compositionally biased region" description="Basic and acidic residues" evidence="8">
    <location>
        <begin position="1215"/>
        <end position="1225"/>
    </location>
</feature>
<feature type="domain" description="C2H2-type" evidence="9">
    <location>
        <begin position="1444"/>
        <end position="1471"/>
    </location>
</feature>
<evidence type="ECO:0000313" key="11">
    <source>
        <dbReference type="Proteomes" id="UP000828390"/>
    </source>
</evidence>
<feature type="compositionally biased region" description="Basic and acidic residues" evidence="8">
    <location>
        <begin position="784"/>
        <end position="799"/>
    </location>
</feature>
<protein>
    <recommendedName>
        <fullName evidence="9">C2H2-type domain-containing protein</fullName>
    </recommendedName>
</protein>
<feature type="compositionally biased region" description="Basic and acidic residues" evidence="8">
    <location>
        <begin position="989"/>
        <end position="1008"/>
    </location>
</feature>
<feature type="compositionally biased region" description="Basic residues" evidence="8">
    <location>
        <begin position="63"/>
        <end position="73"/>
    </location>
</feature>
<dbReference type="InterPro" id="IPR013087">
    <property type="entry name" value="Znf_C2H2_type"/>
</dbReference>
<dbReference type="FunFam" id="3.30.160.60:FF:000446">
    <property type="entry name" value="Zinc finger protein"/>
    <property type="match status" value="1"/>
</dbReference>
<feature type="region of interest" description="Disordered" evidence="8">
    <location>
        <begin position="1312"/>
        <end position="1348"/>
    </location>
</feature>
<feature type="region of interest" description="Disordered" evidence="8">
    <location>
        <begin position="59"/>
        <end position="141"/>
    </location>
</feature>
<dbReference type="InterPro" id="IPR036236">
    <property type="entry name" value="Znf_C2H2_sf"/>
</dbReference>
<feature type="region of interest" description="Disordered" evidence="8">
    <location>
        <begin position="730"/>
        <end position="939"/>
    </location>
</feature>
<feature type="domain" description="C2H2-type" evidence="9">
    <location>
        <begin position="1687"/>
        <end position="1714"/>
    </location>
</feature>
<comment type="caution">
    <text evidence="10">The sequence shown here is derived from an EMBL/GenBank/DDBJ whole genome shotgun (WGS) entry which is preliminary data.</text>
</comment>
<dbReference type="PANTHER" id="PTHR24376:SF235">
    <property type="entry name" value="C2H2-TYPE DOMAIN-CONTAINING PROTEIN"/>
    <property type="match status" value="1"/>
</dbReference>
<keyword evidence="6" id="KW-0539">Nucleus</keyword>
<feature type="domain" description="C2H2-type" evidence="9">
    <location>
        <begin position="1528"/>
        <end position="1557"/>
    </location>
</feature>
<keyword evidence="4 7" id="KW-0863">Zinc-finger</keyword>
<feature type="domain" description="C2H2-type" evidence="9">
    <location>
        <begin position="1556"/>
        <end position="1583"/>
    </location>
</feature>
<dbReference type="SUPFAM" id="SSF57667">
    <property type="entry name" value="beta-beta-alpha zinc fingers"/>
    <property type="match status" value="5"/>
</dbReference>
<feature type="region of interest" description="Disordered" evidence="8">
    <location>
        <begin position="1966"/>
        <end position="1997"/>
    </location>
</feature>
<evidence type="ECO:0000256" key="5">
    <source>
        <dbReference type="ARBA" id="ARBA00022833"/>
    </source>
</evidence>
<dbReference type="PROSITE" id="PS00028">
    <property type="entry name" value="ZINC_FINGER_C2H2_1"/>
    <property type="match status" value="6"/>
</dbReference>
<feature type="compositionally biased region" description="Polar residues" evidence="8">
    <location>
        <begin position="1982"/>
        <end position="1991"/>
    </location>
</feature>
<dbReference type="Proteomes" id="UP000828390">
    <property type="component" value="Unassembled WGS sequence"/>
</dbReference>
<comment type="subcellular location">
    <subcellularLocation>
        <location evidence="1">Nucleus</location>
    </subcellularLocation>
</comment>
<dbReference type="Gene3D" id="3.30.160.60">
    <property type="entry name" value="Classic Zinc Finger"/>
    <property type="match status" value="6"/>
</dbReference>
<keyword evidence="3" id="KW-0677">Repeat</keyword>
<feature type="compositionally biased region" description="Basic and acidic residues" evidence="8">
    <location>
        <begin position="845"/>
        <end position="863"/>
    </location>
</feature>
<feature type="compositionally biased region" description="Acidic residues" evidence="8">
    <location>
        <begin position="1334"/>
        <end position="1344"/>
    </location>
</feature>
<gene>
    <name evidence="10" type="ORF">DPMN_131209</name>
</gene>
<reference evidence="10" key="2">
    <citation type="submission" date="2020-11" db="EMBL/GenBank/DDBJ databases">
        <authorList>
            <person name="McCartney M.A."/>
            <person name="Auch B."/>
            <person name="Kono T."/>
            <person name="Mallez S."/>
            <person name="Becker A."/>
            <person name="Gohl D.M."/>
            <person name="Silverstein K.A.T."/>
            <person name="Koren S."/>
            <person name="Bechman K.B."/>
            <person name="Herman A."/>
            <person name="Abrahante J.E."/>
            <person name="Garbe J."/>
        </authorList>
    </citation>
    <scope>NUCLEOTIDE SEQUENCE</scope>
    <source>
        <strain evidence="10">Duluth1</strain>
        <tissue evidence="10">Whole animal</tissue>
    </source>
</reference>
<dbReference type="EMBL" id="JAIWYP010000005">
    <property type="protein sequence ID" value="KAH3829215.1"/>
    <property type="molecule type" value="Genomic_DNA"/>
</dbReference>
<feature type="region of interest" description="Disordered" evidence="8">
    <location>
        <begin position="1038"/>
        <end position="1059"/>
    </location>
</feature>
<dbReference type="GO" id="GO:0005634">
    <property type="term" value="C:nucleus"/>
    <property type="evidence" value="ECO:0007669"/>
    <property type="project" value="UniProtKB-SubCell"/>
</dbReference>
<evidence type="ECO:0000256" key="7">
    <source>
        <dbReference type="PROSITE-ProRule" id="PRU00042"/>
    </source>
</evidence>